<feature type="compositionally biased region" description="Low complexity" evidence="1">
    <location>
        <begin position="17"/>
        <end position="29"/>
    </location>
</feature>
<feature type="region of interest" description="Disordered" evidence="1">
    <location>
        <begin position="94"/>
        <end position="137"/>
    </location>
</feature>
<feature type="region of interest" description="Disordered" evidence="1">
    <location>
        <begin position="1"/>
        <end position="49"/>
    </location>
</feature>
<organism evidence="2 3">
    <name type="scientific">Hymenoscyphus fraxineus</name>
    <dbReference type="NCBI Taxonomy" id="746836"/>
    <lineage>
        <taxon>Eukaryota</taxon>
        <taxon>Fungi</taxon>
        <taxon>Dikarya</taxon>
        <taxon>Ascomycota</taxon>
        <taxon>Pezizomycotina</taxon>
        <taxon>Leotiomycetes</taxon>
        <taxon>Helotiales</taxon>
        <taxon>Helotiaceae</taxon>
        <taxon>Hymenoscyphus</taxon>
    </lineage>
</organism>
<feature type="compositionally biased region" description="Polar residues" evidence="1">
    <location>
        <begin position="94"/>
        <end position="118"/>
    </location>
</feature>
<dbReference type="Proteomes" id="UP000696280">
    <property type="component" value="Unassembled WGS sequence"/>
</dbReference>
<evidence type="ECO:0000313" key="3">
    <source>
        <dbReference type="Proteomes" id="UP000696280"/>
    </source>
</evidence>
<evidence type="ECO:0000313" key="2">
    <source>
        <dbReference type="EMBL" id="CAG8959137.1"/>
    </source>
</evidence>
<comment type="caution">
    <text evidence="2">The sequence shown here is derived from an EMBL/GenBank/DDBJ whole genome shotgun (WGS) entry which is preliminary data.</text>
</comment>
<dbReference type="AlphaFoldDB" id="A0A9N9PYX9"/>
<feature type="compositionally biased region" description="Basic residues" evidence="1">
    <location>
        <begin position="1"/>
        <end position="10"/>
    </location>
</feature>
<protein>
    <submittedName>
        <fullName evidence="2">Uncharacterized protein</fullName>
    </submittedName>
</protein>
<gene>
    <name evidence="2" type="ORF">HYFRA_00013000</name>
</gene>
<proteinExistence type="predicted"/>
<accession>A0A9N9PYX9</accession>
<keyword evidence="3" id="KW-1185">Reference proteome</keyword>
<sequence>MLCRGKKRDTKHYESMDGTADSAASADDGPQGLGPERRWDGMGDGEDDSAQVRVSVAVAVAVSEGPPVPGDISSSFPVSWMRVVQCAAEPVATATTIQNKSSATALSGRASASGSMEQSPAIDHGHPDQLPFSSIVV</sequence>
<evidence type="ECO:0000256" key="1">
    <source>
        <dbReference type="SAM" id="MobiDB-lite"/>
    </source>
</evidence>
<name>A0A9N9PYX9_9HELO</name>
<dbReference type="EMBL" id="CAJVRL010000089">
    <property type="protein sequence ID" value="CAG8959137.1"/>
    <property type="molecule type" value="Genomic_DNA"/>
</dbReference>
<reference evidence="2" key="1">
    <citation type="submission" date="2021-07" db="EMBL/GenBank/DDBJ databases">
        <authorList>
            <person name="Durling M."/>
        </authorList>
    </citation>
    <scope>NUCLEOTIDE SEQUENCE</scope>
</reference>